<accession>A0A4U9CX95</accession>
<dbReference type="EMBL" id="CABDVU010000001">
    <property type="protein sequence ID" value="VTN10529.1"/>
    <property type="molecule type" value="Genomic_DNA"/>
</dbReference>
<organism evidence="1 2">
    <name type="scientific">Raoultella terrigena</name>
    <name type="common">Klebsiella terrigena</name>
    <dbReference type="NCBI Taxonomy" id="577"/>
    <lineage>
        <taxon>Bacteria</taxon>
        <taxon>Pseudomonadati</taxon>
        <taxon>Pseudomonadota</taxon>
        <taxon>Gammaproteobacteria</taxon>
        <taxon>Enterobacterales</taxon>
        <taxon>Enterobacteriaceae</taxon>
        <taxon>Klebsiella/Raoultella group</taxon>
        <taxon>Raoultella</taxon>
    </lineage>
</organism>
<evidence type="ECO:0000313" key="1">
    <source>
        <dbReference type="EMBL" id="VTN10529.1"/>
    </source>
</evidence>
<sequence length="73" mass="8085">MLRRAANCQRFFAKARRQALSNVAAMRESALPTIATSSTCTFTLRDEYPHVLDVDNSDVRDRVELQRAGSGAA</sequence>
<evidence type="ECO:0000313" key="2">
    <source>
        <dbReference type="Proteomes" id="UP000339249"/>
    </source>
</evidence>
<name>A0A4U9CX95_RAOTE</name>
<gene>
    <name evidence="1" type="primary">glpC_2</name>
    <name evidence="1" type="ORF">NCTC9185_02452</name>
</gene>
<protein>
    <submittedName>
        <fullName evidence="1">Anaerobic glycerol-3-phosphate dehydrogenase subunit C</fullName>
    </submittedName>
</protein>
<proteinExistence type="predicted"/>
<dbReference type="Proteomes" id="UP000339249">
    <property type="component" value="Unassembled WGS sequence"/>
</dbReference>
<reference evidence="1 2" key="1">
    <citation type="submission" date="2019-04" db="EMBL/GenBank/DDBJ databases">
        <authorList>
            <consortium name="Pathogen Informatics"/>
        </authorList>
    </citation>
    <scope>NUCLEOTIDE SEQUENCE [LARGE SCALE GENOMIC DNA]</scope>
    <source>
        <strain evidence="1 2">NCTC9185</strain>
    </source>
</reference>
<dbReference type="AlphaFoldDB" id="A0A4U9CX95"/>